<reference evidence="2 3" key="1">
    <citation type="submission" date="2018-05" db="EMBL/GenBank/DDBJ databases">
        <title>Genomic Encyclopedia of Type Strains, Phase IV (KMG-IV): sequencing the most valuable type-strain genomes for metagenomic binning, comparative biology and taxonomic classification.</title>
        <authorList>
            <person name="Goeker M."/>
        </authorList>
    </citation>
    <scope>NUCLEOTIDE SEQUENCE [LARGE SCALE GENOMIC DNA]</scope>
    <source>
        <strain evidence="2 3">DSM 103371</strain>
    </source>
</reference>
<dbReference type="AlphaFoldDB" id="A0A316GA32"/>
<dbReference type="EMBL" id="QGGV01000002">
    <property type="protein sequence ID" value="PWK57482.1"/>
    <property type="molecule type" value="Genomic_DNA"/>
</dbReference>
<name>A0A316GA32_9RHOB</name>
<dbReference type="Proteomes" id="UP000245390">
    <property type="component" value="Unassembled WGS sequence"/>
</dbReference>
<evidence type="ECO:0000313" key="3">
    <source>
        <dbReference type="Proteomes" id="UP000245390"/>
    </source>
</evidence>
<dbReference type="RefSeq" id="WP_109758091.1">
    <property type="nucleotide sequence ID" value="NZ_CP034588.1"/>
</dbReference>
<keyword evidence="3" id="KW-1185">Reference proteome</keyword>
<dbReference type="InterPro" id="IPR019613">
    <property type="entry name" value="DUF4198"/>
</dbReference>
<proteinExistence type="predicted"/>
<dbReference type="KEGG" id="salo:EF888_13535"/>
<organism evidence="2 3">
    <name type="scientific">Silicimonas algicola</name>
    <dbReference type="NCBI Taxonomy" id="1826607"/>
    <lineage>
        <taxon>Bacteria</taxon>
        <taxon>Pseudomonadati</taxon>
        <taxon>Pseudomonadota</taxon>
        <taxon>Alphaproteobacteria</taxon>
        <taxon>Rhodobacterales</taxon>
        <taxon>Paracoccaceae</taxon>
    </lineage>
</organism>
<comment type="caution">
    <text evidence="2">The sequence shown here is derived from an EMBL/GenBank/DDBJ whole genome shotgun (WGS) entry which is preliminary data.</text>
</comment>
<protein>
    <submittedName>
        <fullName evidence="2">Putative GH25 family protein</fullName>
    </submittedName>
</protein>
<dbReference type="OrthoDB" id="581894at2"/>
<evidence type="ECO:0000313" key="2">
    <source>
        <dbReference type="EMBL" id="PWK57482.1"/>
    </source>
</evidence>
<dbReference type="Pfam" id="PF10670">
    <property type="entry name" value="DUF4198"/>
    <property type="match status" value="1"/>
</dbReference>
<evidence type="ECO:0000256" key="1">
    <source>
        <dbReference type="SAM" id="SignalP"/>
    </source>
</evidence>
<feature type="chain" id="PRO_5016237676" evidence="1">
    <location>
        <begin position="21"/>
        <end position="267"/>
    </location>
</feature>
<feature type="signal peptide" evidence="1">
    <location>
        <begin position="1"/>
        <end position="20"/>
    </location>
</feature>
<accession>A0A316GA32</accession>
<keyword evidence="1" id="KW-0732">Signal</keyword>
<gene>
    <name evidence="2" type="ORF">C8D95_102125</name>
</gene>
<sequence length="267" mass="28620">MFKTTLAVALVAVLPLSSAAHEFWIDPQDPGPNAGDTLVADFRVGDLLAGSSLPWLDTMVAEALHHPPEGPPVPLSSLLGDRPALSVDLTTEGLHRITTVTHPAYVTFDSLAAFEEYLDYEGLDLKPDDHVARGPAPMAISEEYIRNARTLVSAGTLERGSADTPTGLEHELVVTGHPFEPGAEWVEVTLLWQGRPVPDASVALIRALPGQEGTRRILRTDARGAVTVPLGGPGGYLLNAVRIVPVDGPGAVRRRSHWASLFFELSR</sequence>